<dbReference type="GO" id="GO:0005524">
    <property type="term" value="F:ATP binding"/>
    <property type="evidence" value="ECO:0007669"/>
    <property type="project" value="UniProtKB-KW"/>
</dbReference>
<gene>
    <name evidence="12" type="ORF">HZF05_11730</name>
</gene>
<keyword evidence="4" id="KW-0812">Transmembrane</keyword>
<comment type="caution">
    <text evidence="12">The sequence shown here is derived from an EMBL/GenBank/DDBJ whole genome shotgun (WGS) entry which is preliminary data.</text>
</comment>
<dbReference type="Gene3D" id="3.40.50.2300">
    <property type="match status" value="1"/>
</dbReference>
<accession>A0A838L6U8</accession>
<feature type="domain" description="Response regulatory" evidence="11">
    <location>
        <begin position="6"/>
        <end position="123"/>
    </location>
</feature>
<dbReference type="InterPro" id="IPR001789">
    <property type="entry name" value="Sig_transdc_resp-reg_receiver"/>
</dbReference>
<dbReference type="InterPro" id="IPR011006">
    <property type="entry name" value="CheY-like_superfamily"/>
</dbReference>
<evidence type="ECO:0000256" key="8">
    <source>
        <dbReference type="ARBA" id="ARBA00023012"/>
    </source>
</evidence>
<evidence type="ECO:0000256" key="1">
    <source>
        <dbReference type="ARBA" id="ARBA00004651"/>
    </source>
</evidence>
<reference evidence="12 13" key="1">
    <citation type="submission" date="2020-07" db="EMBL/GenBank/DDBJ databases">
        <authorList>
            <person name="Sun Q."/>
        </authorList>
    </citation>
    <scope>NUCLEOTIDE SEQUENCE [LARGE SCALE GENOMIC DNA]</scope>
    <source>
        <strain evidence="12 13">CGMCC 1.13654</strain>
    </source>
</reference>
<sequence length="226" mass="24175">MPNRYFILVVDDEPANRALAAGILGAAGWQVHEADSGDRAIAAVREQRYDLILMDIQMPGRDGFETARAIRSGVDSAASVPILAFTTVPPGDAIERARAAGMDGHIAKPFTPETLVAATNPWRPSGGPFPAASLVAIFGEAEIAKLLDRFRTQLAEALAAEDTPVERKARAHKIAGISGTLGFAEVSRLWLAVSEGYESAWEEARAAARRAIHRIDTDTFGDQTAV</sequence>
<organism evidence="12 13">
    <name type="scientific">Sphingomonas chungangi</name>
    <dbReference type="NCBI Taxonomy" id="2683589"/>
    <lineage>
        <taxon>Bacteria</taxon>
        <taxon>Pseudomonadati</taxon>
        <taxon>Pseudomonadota</taxon>
        <taxon>Alphaproteobacteria</taxon>
        <taxon>Sphingomonadales</taxon>
        <taxon>Sphingomonadaceae</taxon>
        <taxon>Sphingomonas</taxon>
    </lineage>
</organism>
<dbReference type="Pfam" id="PF00072">
    <property type="entry name" value="Response_reg"/>
    <property type="match status" value="1"/>
</dbReference>
<keyword evidence="3 10" id="KW-0597">Phosphoprotein</keyword>
<dbReference type="CDD" id="cd17546">
    <property type="entry name" value="REC_hyHK_CKI1_RcsC-like"/>
    <property type="match status" value="1"/>
</dbReference>
<dbReference type="RefSeq" id="WP_160366544.1">
    <property type="nucleotide sequence ID" value="NZ_JACEIB010000007.1"/>
</dbReference>
<dbReference type="SUPFAM" id="SSF47226">
    <property type="entry name" value="Histidine-containing phosphotransfer domain, HPT domain"/>
    <property type="match status" value="1"/>
</dbReference>
<dbReference type="SUPFAM" id="SSF52172">
    <property type="entry name" value="CheY-like"/>
    <property type="match status" value="1"/>
</dbReference>
<keyword evidence="6" id="KW-0067">ATP-binding</keyword>
<keyword evidence="7" id="KW-1133">Transmembrane helix</keyword>
<keyword evidence="2" id="KW-1003">Cell membrane</keyword>
<evidence type="ECO:0000256" key="2">
    <source>
        <dbReference type="ARBA" id="ARBA00022475"/>
    </source>
</evidence>
<dbReference type="GO" id="GO:0005886">
    <property type="term" value="C:plasma membrane"/>
    <property type="evidence" value="ECO:0007669"/>
    <property type="project" value="UniProtKB-SubCell"/>
</dbReference>
<evidence type="ECO:0000313" key="12">
    <source>
        <dbReference type="EMBL" id="MBA2934767.1"/>
    </source>
</evidence>
<dbReference type="InterPro" id="IPR036641">
    <property type="entry name" value="HPT_dom_sf"/>
</dbReference>
<dbReference type="SMART" id="SM00448">
    <property type="entry name" value="REC"/>
    <property type="match status" value="1"/>
</dbReference>
<dbReference type="PANTHER" id="PTHR45339">
    <property type="entry name" value="HYBRID SIGNAL TRANSDUCTION HISTIDINE KINASE J"/>
    <property type="match status" value="1"/>
</dbReference>
<dbReference type="GO" id="GO:0000160">
    <property type="term" value="P:phosphorelay signal transduction system"/>
    <property type="evidence" value="ECO:0007669"/>
    <property type="project" value="UniProtKB-KW"/>
</dbReference>
<dbReference type="PROSITE" id="PS50110">
    <property type="entry name" value="RESPONSE_REGULATORY"/>
    <property type="match status" value="1"/>
</dbReference>
<feature type="modified residue" description="4-aspartylphosphate" evidence="10">
    <location>
        <position position="55"/>
    </location>
</feature>
<evidence type="ECO:0000256" key="3">
    <source>
        <dbReference type="ARBA" id="ARBA00022553"/>
    </source>
</evidence>
<evidence type="ECO:0000256" key="10">
    <source>
        <dbReference type="PROSITE-ProRule" id="PRU00169"/>
    </source>
</evidence>
<proteinExistence type="predicted"/>
<protein>
    <submittedName>
        <fullName evidence="12">Response regulator</fullName>
    </submittedName>
</protein>
<dbReference type="Proteomes" id="UP000570166">
    <property type="component" value="Unassembled WGS sequence"/>
</dbReference>
<evidence type="ECO:0000256" key="4">
    <source>
        <dbReference type="ARBA" id="ARBA00022692"/>
    </source>
</evidence>
<evidence type="ECO:0000313" key="13">
    <source>
        <dbReference type="Proteomes" id="UP000570166"/>
    </source>
</evidence>
<evidence type="ECO:0000256" key="5">
    <source>
        <dbReference type="ARBA" id="ARBA00022741"/>
    </source>
</evidence>
<keyword evidence="9" id="KW-0472">Membrane</keyword>
<comment type="subcellular location">
    <subcellularLocation>
        <location evidence="1">Cell membrane</location>
        <topology evidence="1">Multi-pass membrane protein</topology>
    </subcellularLocation>
</comment>
<dbReference type="AlphaFoldDB" id="A0A838L6U8"/>
<evidence type="ECO:0000256" key="9">
    <source>
        <dbReference type="ARBA" id="ARBA00023136"/>
    </source>
</evidence>
<evidence type="ECO:0000256" key="7">
    <source>
        <dbReference type="ARBA" id="ARBA00022989"/>
    </source>
</evidence>
<evidence type="ECO:0000259" key="11">
    <source>
        <dbReference type="PROSITE" id="PS50110"/>
    </source>
</evidence>
<evidence type="ECO:0000256" key="6">
    <source>
        <dbReference type="ARBA" id="ARBA00022840"/>
    </source>
</evidence>
<dbReference type="PANTHER" id="PTHR45339:SF1">
    <property type="entry name" value="HYBRID SIGNAL TRANSDUCTION HISTIDINE KINASE J"/>
    <property type="match status" value="1"/>
</dbReference>
<keyword evidence="5" id="KW-0547">Nucleotide-binding</keyword>
<keyword evidence="13" id="KW-1185">Reference proteome</keyword>
<name>A0A838L6U8_9SPHN</name>
<dbReference type="EMBL" id="JACEIB010000007">
    <property type="protein sequence ID" value="MBA2934767.1"/>
    <property type="molecule type" value="Genomic_DNA"/>
</dbReference>
<keyword evidence="8" id="KW-0902">Two-component regulatory system</keyword>